<keyword evidence="4 8" id="KW-0812">Transmembrane</keyword>
<keyword evidence="3" id="KW-1003">Cell membrane</keyword>
<evidence type="ECO:0000256" key="8">
    <source>
        <dbReference type="SAM" id="Phobius"/>
    </source>
</evidence>
<dbReference type="PANTHER" id="PTHR30460:SF0">
    <property type="entry name" value="MODERATE CONDUCTANCE MECHANOSENSITIVE CHANNEL YBIO"/>
    <property type="match status" value="1"/>
</dbReference>
<dbReference type="Pfam" id="PF21088">
    <property type="entry name" value="MS_channel_1st"/>
    <property type="match status" value="1"/>
</dbReference>
<dbReference type="SUPFAM" id="SSF50182">
    <property type="entry name" value="Sm-like ribonucleoproteins"/>
    <property type="match status" value="1"/>
</dbReference>
<dbReference type="Gene3D" id="2.30.30.60">
    <property type="match status" value="1"/>
</dbReference>
<feature type="compositionally biased region" description="Basic and acidic residues" evidence="7">
    <location>
        <begin position="293"/>
        <end position="311"/>
    </location>
</feature>
<dbReference type="InterPro" id="IPR010920">
    <property type="entry name" value="LSM_dom_sf"/>
</dbReference>
<evidence type="ECO:0000256" key="5">
    <source>
        <dbReference type="ARBA" id="ARBA00022989"/>
    </source>
</evidence>
<feature type="transmembrane region" description="Helical" evidence="8">
    <location>
        <begin position="102"/>
        <end position="122"/>
    </location>
</feature>
<dbReference type="InterPro" id="IPR011066">
    <property type="entry name" value="MscS_channel_C_sf"/>
</dbReference>
<evidence type="ECO:0000256" key="4">
    <source>
        <dbReference type="ARBA" id="ARBA00022692"/>
    </source>
</evidence>
<keyword evidence="5 8" id="KW-1133">Transmembrane helix</keyword>
<comment type="caution">
    <text evidence="12">The sequence shown here is derived from an EMBL/GenBank/DDBJ whole genome shotgun (WGS) entry which is preliminary data.</text>
</comment>
<dbReference type="Pfam" id="PF00924">
    <property type="entry name" value="MS_channel_2nd"/>
    <property type="match status" value="1"/>
</dbReference>
<evidence type="ECO:0000259" key="11">
    <source>
        <dbReference type="Pfam" id="PF21088"/>
    </source>
</evidence>
<evidence type="ECO:0000256" key="2">
    <source>
        <dbReference type="ARBA" id="ARBA00008017"/>
    </source>
</evidence>
<name>A0ABN1GBW7_9BACI</name>
<dbReference type="InterPro" id="IPR023408">
    <property type="entry name" value="MscS_beta-dom_sf"/>
</dbReference>
<feature type="compositionally biased region" description="Basic and acidic residues" evidence="7">
    <location>
        <begin position="334"/>
        <end position="349"/>
    </location>
</feature>
<dbReference type="Gene3D" id="1.10.287.1260">
    <property type="match status" value="1"/>
</dbReference>
<dbReference type="PANTHER" id="PTHR30460">
    <property type="entry name" value="MODERATE CONDUCTANCE MECHANOSENSITIVE CHANNEL YBIO"/>
    <property type="match status" value="1"/>
</dbReference>
<evidence type="ECO:0000256" key="7">
    <source>
        <dbReference type="SAM" id="MobiDB-lite"/>
    </source>
</evidence>
<feature type="domain" description="Mechanosensitive ion channel transmembrane helices 2/3" evidence="11">
    <location>
        <begin position="78"/>
        <end position="119"/>
    </location>
</feature>
<keyword evidence="13" id="KW-1185">Reference proteome</keyword>
<gene>
    <name evidence="12" type="ORF">GCM10009001_27030</name>
</gene>
<dbReference type="Pfam" id="PF21082">
    <property type="entry name" value="MS_channel_3rd"/>
    <property type="match status" value="1"/>
</dbReference>
<sequence length="356" mass="39643">MDYFSDRIISLWDYVTGPDLWTTIVQGIVEIIVIIIVAVLVIRIGSKLVDHLFESRRQGPLRITERREKTLEKLITNTLKYTVYFTALIMILDGVFNFEVGALLAGAGVAGLAIGFGAQSLVKDVISGFFIIFEDQFSVGDYIIASGVEGTVEEIGLRTSKIQSWTGELNVVPNGNITQVTNYSIYNGLAVIDINVPYESDITVAEEIIEDVIQGLPDKYEEIVNTPIIHGIQTLDVSHYVIRVIADTLPVYQWAGARIIRKEVKERLYNEGIQIPAPRLVMYTRNQQPTSMEAEHDKSKQADLPHEHDSLKQTAASKSENQSTDDSDSQLAGRKTESGRWKPDRRDIGTDGDGAE</sequence>
<dbReference type="Gene3D" id="3.30.70.100">
    <property type="match status" value="1"/>
</dbReference>
<reference evidence="12 13" key="1">
    <citation type="journal article" date="2019" name="Int. J. Syst. Evol. Microbiol.">
        <title>The Global Catalogue of Microorganisms (GCM) 10K type strain sequencing project: providing services to taxonomists for standard genome sequencing and annotation.</title>
        <authorList>
            <consortium name="The Broad Institute Genomics Platform"/>
            <consortium name="The Broad Institute Genome Sequencing Center for Infectious Disease"/>
            <person name="Wu L."/>
            <person name="Ma J."/>
        </authorList>
    </citation>
    <scope>NUCLEOTIDE SEQUENCE [LARGE SCALE GENOMIC DNA]</scope>
    <source>
        <strain evidence="12 13">JCM 15395</strain>
    </source>
</reference>
<feature type="transmembrane region" description="Helical" evidence="8">
    <location>
        <begin position="74"/>
        <end position="96"/>
    </location>
</feature>
<comment type="similarity">
    <text evidence="2">Belongs to the MscS (TC 1.A.23) family.</text>
</comment>
<dbReference type="SUPFAM" id="SSF82861">
    <property type="entry name" value="Mechanosensitive channel protein MscS (YggB), transmembrane region"/>
    <property type="match status" value="1"/>
</dbReference>
<keyword evidence="6 8" id="KW-0472">Membrane</keyword>
<dbReference type="InterPro" id="IPR011014">
    <property type="entry name" value="MscS_channel_TM-2"/>
</dbReference>
<feature type="compositionally biased region" description="Polar residues" evidence="7">
    <location>
        <begin position="312"/>
        <end position="322"/>
    </location>
</feature>
<evidence type="ECO:0000256" key="3">
    <source>
        <dbReference type="ARBA" id="ARBA00022475"/>
    </source>
</evidence>
<feature type="domain" description="Mechanosensitive ion channel MscS" evidence="9">
    <location>
        <begin position="121"/>
        <end position="184"/>
    </location>
</feature>
<evidence type="ECO:0000256" key="1">
    <source>
        <dbReference type="ARBA" id="ARBA00004651"/>
    </source>
</evidence>
<evidence type="ECO:0000313" key="12">
    <source>
        <dbReference type="EMBL" id="GAA0608268.1"/>
    </source>
</evidence>
<comment type="subcellular location">
    <subcellularLocation>
        <location evidence="1">Cell membrane</location>
        <topology evidence="1">Multi-pass membrane protein</topology>
    </subcellularLocation>
</comment>
<evidence type="ECO:0000313" key="13">
    <source>
        <dbReference type="Proteomes" id="UP001500866"/>
    </source>
</evidence>
<dbReference type="InterPro" id="IPR006685">
    <property type="entry name" value="MscS_channel_2nd"/>
</dbReference>
<dbReference type="RefSeq" id="WP_343814116.1">
    <property type="nucleotide sequence ID" value="NZ_BAAADS010000018.1"/>
</dbReference>
<dbReference type="SUPFAM" id="SSF82689">
    <property type="entry name" value="Mechanosensitive channel protein MscS (YggB), C-terminal domain"/>
    <property type="match status" value="1"/>
</dbReference>
<protein>
    <submittedName>
        <fullName evidence="12">Mechanosensitive ion channel family protein</fullName>
    </submittedName>
</protein>
<dbReference type="InterPro" id="IPR049142">
    <property type="entry name" value="MS_channel_1st"/>
</dbReference>
<evidence type="ECO:0000259" key="9">
    <source>
        <dbReference type="Pfam" id="PF00924"/>
    </source>
</evidence>
<accession>A0ABN1GBW7</accession>
<evidence type="ECO:0000259" key="10">
    <source>
        <dbReference type="Pfam" id="PF21082"/>
    </source>
</evidence>
<organism evidence="12 13">
    <name type="scientific">Virgibacillus siamensis</name>
    <dbReference type="NCBI Taxonomy" id="480071"/>
    <lineage>
        <taxon>Bacteria</taxon>
        <taxon>Bacillati</taxon>
        <taxon>Bacillota</taxon>
        <taxon>Bacilli</taxon>
        <taxon>Bacillales</taxon>
        <taxon>Bacillaceae</taxon>
        <taxon>Virgibacillus</taxon>
    </lineage>
</organism>
<feature type="transmembrane region" description="Helical" evidence="8">
    <location>
        <begin position="20"/>
        <end position="42"/>
    </location>
</feature>
<proteinExistence type="inferred from homology"/>
<dbReference type="InterPro" id="IPR045276">
    <property type="entry name" value="YbiO_bact"/>
</dbReference>
<evidence type="ECO:0000256" key="6">
    <source>
        <dbReference type="ARBA" id="ARBA00023136"/>
    </source>
</evidence>
<dbReference type="InterPro" id="IPR049278">
    <property type="entry name" value="MS_channel_C"/>
</dbReference>
<feature type="domain" description="Mechanosensitive ion channel MscS C-terminal" evidence="10">
    <location>
        <begin position="191"/>
        <end position="275"/>
    </location>
</feature>
<dbReference type="Proteomes" id="UP001500866">
    <property type="component" value="Unassembled WGS sequence"/>
</dbReference>
<feature type="region of interest" description="Disordered" evidence="7">
    <location>
        <begin position="288"/>
        <end position="356"/>
    </location>
</feature>
<dbReference type="EMBL" id="BAAADS010000018">
    <property type="protein sequence ID" value="GAA0608268.1"/>
    <property type="molecule type" value="Genomic_DNA"/>
</dbReference>